<evidence type="ECO:0000313" key="2">
    <source>
        <dbReference type="Proteomes" id="UP001497644"/>
    </source>
</evidence>
<protein>
    <submittedName>
        <fullName evidence="1">Uncharacterized protein</fullName>
    </submittedName>
</protein>
<dbReference type="EMBL" id="OZ034824">
    <property type="protein sequence ID" value="CAL1673528.1"/>
    <property type="molecule type" value="Genomic_DNA"/>
</dbReference>
<evidence type="ECO:0000313" key="1">
    <source>
        <dbReference type="EMBL" id="CAL1673528.1"/>
    </source>
</evidence>
<sequence length="111" mass="12297">MSPRAFVARVWISSRLLSSLECLLYDKSERRGGTRAAEIVLAAGPLSESIFASLGAYFRAYLHAFDNADAAGALVWDRRAPRTMRQGTYVKGARAIRFAFLLGGCHRDLFL</sequence>
<reference evidence="1 2" key="1">
    <citation type="submission" date="2024-04" db="EMBL/GenBank/DDBJ databases">
        <authorList>
            <consortium name="Molecular Ecology Group"/>
        </authorList>
    </citation>
    <scope>NUCLEOTIDE SEQUENCE [LARGE SCALE GENOMIC DNA]</scope>
</reference>
<dbReference type="Proteomes" id="UP001497644">
    <property type="component" value="Chromosome 1"/>
</dbReference>
<accession>A0AAV2N2P0</accession>
<proteinExistence type="predicted"/>
<gene>
    <name evidence="1" type="ORF">LPLAT_LOCUS400</name>
</gene>
<keyword evidence="2" id="KW-1185">Reference proteome</keyword>
<organism evidence="1 2">
    <name type="scientific">Lasius platythorax</name>
    <dbReference type="NCBI Taxonomy" id="488582"/>
    <lineage>
        <taxon>Eukaryota</taxon>
        <taxon>Metazoa</taxon>
        <taxon>Ecdysozoa</taxon>
        <taxon>Arthropoda</taxon>
        <taxon>Hexapoda</taxon>
        <taxon>Insecta</taxon>
        <taxon>Pterygota</taxon>
        <taxon>Neoptera</taxon>
        <taxon>Endopterygota</taxon>
        <taxon>Hymenoptera</taxon>
        <taxon>Apocrita</taxon>
        <taxon>Aculeata</taxon>
        <taxon>Formicoidea</taxon>
        <taxon>Formicidae</taxon>
        <taxon>Formicinae</taxon>
        <taxon>Lasius</taxon>
        <taxon>Lasius</taxon>
    </lineage>
</organism>
<dbReference type="AlphaFoldDB" id="A0AAV2N2P0"/>
<name>A0AAV2N2P0_9HYME</name>